<gene>
    <name evidence="1" type="ORF">B0H17DRAFT_949225</name>
</gene>
<accession>A0AAD7CY47</accession>
<comment type="caution">
    <text evidence="1">The sequence shown here is derived from an EMBL/GenBank/DDBJ whole genome shotgun (WGS) entry which is preliminary data.</text>
</comment>
<dbReference type="AlphaFoldDB" id="A0AAD7CY47"/>
<name>A0AAD7CY47_MYCRO</name>
<proteinExistence type="predicted"/>
<organism evidence="1 2">
    <name type="scientific">Mycena rosella</name>
    <name type="common">Pink bonnet</name>
    <name type="synonym">Agaricus rosellus</name>
    <dbReference type="NCBI Taxonomy" id="1033263"/>
    <lineage>
        <taxon>Eukaryota</taxon>
        <taxon>Fungi</taxon>
        <taxon>Dikarya</taxon>
        <taxon>Basidiomycota</taxon>
        <taxon>Agaricomycotina</taxon>
        <taxon>Agaricomycetes</taxon>
        <taxon>Agaricomycetidae</taxon>
        <taxon>Agaricales</taxon>
        <taxon>Marasmiineae</taxon>
        <taxon>Mycenaceae</taxon>
        <taxon>Mycena</taxon>
    </lineage>
</organism>
<feature type="non-terminal residue" evidence="1">
    <location>
        <position position="1"/>
    </location>
</feature>
<dbReference type="EMBL" id="JARKIE010000186">
    <property type="protein sequence ID" value="KAJ7669672.1"/>
    <property type="molecule type" value="Genomic_DNA"/>
</dbReference>
<evidence type="ECO:0000313" key="1">
    <source>
        <dbReference type="EMBL" id="KAJ7669672.1"/>
    </source>
</evidence>
<sequence>LLSSIRRGEAGGFHDHKFLGKALNGLLPWRARLEDLGSSGWNDLVWLLELNQGFYNVASLAAVCSIAENDSVSWLGKPINPAAGNERLEPVVTAFPIAAASSHEKKKGSLDVIPKFDLSPPLTIIGGEILGLRPKPLKGDVDGLYNNKEIKGLKNLSFA</sequence>
<dbReference type="Proteomes" id="UP001221757">
    <property type="component" value="Unassembled WGS sequence"/>
</dbReference>
<protein>
    <submittedName>
        <fullName evidence="1">Uncharacterized protein</fullName>
    </submittedName>
</protein>
<evidence type="ECO:0000313" key="2">
    <source>
        <dbReference type="Proteomes" id="UP001221757"/>
    </source>
</evidence>
<reference evidence="1" key="1">
    <citation type="submission" date="2023-03" db="EMBL/GenBank/DDBJ databases">
        <title>Massive genome expansion in bonnet fungi (Mycena s.s.) driven by repeated elements and novel gene families across ecological guilds.</title>
        <authorList>
            <consortium name="Lawrence Berkeley National Laboratory"/>
            <person name="Harder C.B."/>
            <person name="Miyauchi S."/>
            <person name="Viragh M."/>
            <person name="Kuo A."/>
            <person name="Thoen E."/>
            <person name="Andreopoulos B."/>
            <person name="Lu D."/>
            <person name="Skrede I."/>
            <person name="Drula E."/>
            <person name="Henrissat B."/>
            <person name="Morin E."/>
            <person name="Kohler A."/>
            <person name="Barry K."/>
            <person name="LaButti K."/>
            <person name="Morin E."/>
            <person name="Salamov A."/>
            <person name="Lipzen A."/>
            <person name="Mereny Z."/>
            <person name="Hegedus B."/>
            <person name="Baldrian P."/>
            <person name="Stursova M."/>
            <person name="Weitz H."/>
            <person name="Taylor A."/>
            <person name="Grigoriev I.V."/>
            <person name="Nagy L.G."/>
            <person name="Martin F."/>
            <person name="Kauserud H."/>
        </authorList>
    </citation>
    <scope>NUCLEOTIDE SEQUENCE</scope>
    <source>
        <strain evidence="1">CBHHK067</strain>
    </source>
</reference>
<keyword evidence="2" id="KW-1185">Reference proteome</keyword>